<evidence type="ECO:0000313" key="1">
    <source>
        <dbReference type="EMBL" id="RNA08240.1"/>
    </source>
</evidence>
<dbReference type="AlphaFoldDB" id="A0A3M7QA09"/>
<dbReference type="Proteomes" id="UP000276133">
    <property type="component" value="Unassembled WGS sequence"/>
</dbReference>
<reference evidence="1 2" key="1">
    <citation type="journal article" date="2018" name="Sci. Rep.">
        <title>Genomic signatures of local adaptation to the degree of environmental predictability in rotifers.</title>
        <authorList>
            <person name="Franch-Gras L."/>
            <person name="Hahn C."/>
            <person name="Garcia-Roger E.M."/>
            <person name="Carmona M.J."/>
            <person name="Serra M."/>
            <person name="Gomez A."/>
        </authorList>
    </citation>
    <scope>NUCLEOTIDE SEQUENCE [LARGE SCALE GENOMIC DNA]</scope>
    <source>
        <strain evidence="1">HYR1</strain>
    </source>
</reference>
<accession>A0A3M7QA09</accession>
<proteinExistence type="predicted"/>
<sequence>MKINNKSKPISFGCSTILNKTIKSKSRIQCFSHCSKNNQCRKVYYRDTQCNLYTSITNSDASAMDGHLWFKEEKNFDLTPPGLTIDFPLSSLCYLGFKLAFDQKYSQSTMTSNLTNVKDNFCNSSSMLCAGGGLEGSDVLKLVACANCYSVLTTTVSNQPVQIGSAYWYMTPGESFGFSPNYTIAQTDADTFDQLNSFRLSWHLDGPPGWRLGNLVSLYDTKYKKYIFIK</sequence>
<gene>
    <name evidence="1" type="ORF">BpHYR1_009275</name>
</gene>
<name>A0A3M7QA09_BRAPC</name>
<evidence type="ECO:0000313" key="2">
    <source>
        <dbReference type="Proteomes" id="UP000276133"/>
    </source>
</evidence>
<dbReference type="EMBL" id="REGN01006805">
    <property type="protein sequence ID" value="RNA08240.1"/>
    <property type="molecule type" value="Genomic_DNA"/>
</dbReference>
<organism evidence="1 2">
    <name type="scientific">Brachionus plicatilis</name>
    <name type="common">Marine rotifer</name>
    <name type="synonym">Brachionus muelleri</name>
    <dbReference type="NCBI Taxonomy" id="10195"/>
    <lineage>
        <taxon>Eukaryota</taxon>
        <taxon>Metazoa</taxon>
        <taxon>Spiralia</taxon>
        <taxon>Gnathifera</taxon>
        <taxon>Rotifera</taxon>
        <taxon>Eurotatoria</taxon>
        <taxon>Monogononta</taxon>
        <taxon>Pseudotrocha</taxon>
        <taxon>Ploima</taxon>
        <taxon>Brachionidae</taxon>
        <taxon>Brachionus</taxon>
    </lineage>
</organism>
<comment type="caution">
    <text evidence="1">The sequence shown here is derived from an EMBL/GenBank/DDBJ whole genome shotgun (WGS) entry which is preliminary data.</text>
</comment>
<keyword evidence="2" id="KW-1185">Reference proteome</keyword>
<protein>
    <submittedName>
        <fullName evidence="1">Kinesin kif17</fullName>
    </submittedName>
</protein>
<dbReference type="OrthoDB" id="10000719at2759"/>